<keyword evidence="3" id="KW-1185">Reference proteome</keyword>
<proteinExistence type="predicted"/>
<feature type="compositionally biased region" description="Polar residues" evidence="1">
    <location>
        <begin position="24"/>
        <end position="52"/>
    </location>
</feature>
<feature type="region of interest" description="Disordered" evidence="1">
    <location>
        <begin position="23"/>
        <end position="52"/>
    </location>
</feature>
<accession>U5W3L6</accession>
<dbReference type="EMBL" id="CP006272">
    <property type="protein sequence ID" value="AGZ42555.1"/>
    <property type="molecule type" value="Genomic_DNA"/>
</dbReference>
<evidence type="ECO:0000256" key="1">
    <source>
        <dbReference type="SAM" id="MobiDB-lite"/>
    </source>
</evidence>
<protein>
    <submittedName>
        <fullName evidence="2">Uncharacterized protein</fullName>
    </submittedName>
</protein>
<dbReference type="Proteomes" id="UP000017746">
    <property type="component" value="Chromosome"/>
</dbReference>
<evidence type="ECO:0000313" key="2">
    <source>
        <dbReference type="EMBL" id="AGZ42555.1"/>
    </source>
</evidence>
<dbReference type="STRING" id="1246995.AFR_21425"/>
<evidence type="ECO:0000313" key="3">
    <source>
        <dbReference type="Proteomes" id="UP000017746"/>
    </source>
</evidence>
<name>U5W3L6_9ACTN</name>
<gene>
    <name evidence="2" type="ORF">AFR_21425</name>
</gene>
<dbReference type="KEGG" id="afs:AFR_21425"/>
<dbReference type="AlphaFoldDB" id="U5W3L6"/>
<organism evidence="2 3">
    <name type="scientific">Actinoplanes friuliensis DSM 7358</name>
    <dbReference type="NCBI Taxonomy" id="1246995"/>
    <lineage>
        <taxon>Bacteria</taxon>
        <taxon>Bacillati</taxon>
        <taxon>Actinomycetota</taxon>
        <taxon>Actinomycetes</taxon>
        <taxon>Micromonosporales</taxon>
        <taxon>Micromonosporaceae</taxon>
        <taxon>Actinoplanes</taxon>
    </lineage>
</organism>
<reference evidence="2 3" key="1">
    <citation type="journal article" date="2014" name="J. Biotechnol.">
        <title>Complete genome sequence of the actinobacterium Actinoplanes friuliensis HAG 010964, producer of the lipopeptide antibiotic friulimycin.</title>
        <authorList>
            <person name="Ruckert C."/>
            <person name="Szczepanowski R."/>
            <person name="Albersmeier A."/>
            <person name="Goesmann A."/>
            <person name="Fischer N."/>
            <person name="Steinkamper A."/>
            <person name="Puhler A."/>
            <person name="Biener R."/>
            <person name="Schwartz D."/>
            <person name="Kalinowski J."/>
        </authorList>
    </citation>
    <scope>NUCLEOTIDE SEQUENCE [LARGE SCALE GENOMIC DNA]</scope>
    <source>
        <strain evidence="2 3">DSM 7358</strain>
    </source>
</reference>
<sequence length="107" mass="10845">MAGSGGAGGAAFFTGPFGAILRSSGENGSSSRPNRTTTQSSDSAGSVSATTWPTCPEICPADSVNITRGRRPAARPSRIVCNSSVLRPRVPVRAAVAMVVPSWSPLG</sequence>
<dbReference type="HOGENOM" id="CLU_2204398_0_0_11"/>